<feature type="compositionally biased region" description="Low complexity" evidence="2">
    <location>
        <begin position="1250"/>
        <end position="1263"/>
    </location>
</feature>
<feature type="compositionally biased region" description="Low complexity" evidence="2">
    <location>
        <begin position="728"/>
        <end position="750"/>
    </location>
</feature>
<gene>
    <name evidence="3" type="ORF">AK812_SmicGene35929</name>
</gene>
<evidence type="ECO:0000256" key="2">
    <source>
        <dbReference type="SAM" id="MobiDB-lite"/>
    </source>
</evidence>
<feature type="region of interest" description="Disordered" evidence="2">
    <location>
        <begin position="263"/>
        <end position="409"/>
    </location>
</feature>
<feature type="region of interest" description="Disordered" evidence="2">
    <location>
        <begin position="689"/>
        <end position="768"/>
    </location>
</feature>
<evidence type="ECO:0000313" key="4">
    <source>
        <dbReference type="Proteomes" id="UP000186817"/>
    </source>
</evidence>
<evidence type="ECO:0000313" key="3">
    <source>
        <dbReference type="EMBL" id="OLP83321.1"/>
    </source>
</evidence>
<dbReference type="EMBL" id="LSRX01001123">
    <property type="protein sequence ID" value="OLP83321.1"/>
    <property type="molecule type" value="Genomic_DNA"/>
</dbReference>
<organism evidence="3 4">
    <name type="scientific">Symbiodinium microadriaticum</name>
    <name type="common">Dinoflagellate</name>
    <name type="synonym">Zooxanthella microadriatica</name>
    <dbReference type="NCBI Taxonomy" id="2951"/>
    <lineage>
        <taxon>Eukaryota</taxon>
        <taxon>Sar</taxon>
        <taxon>Alveolata</taxon>
        <taxon>Dinophyceae</taxon>
        <taxon>Suessiales</taxon>
        <taxon>Symbiodiniaceae</taxon>
        <taxon>Symbiodinium</taxon>
    </lineage>
</organism>
<evidence type="ECO:0000256" key="1">
    <source>
        <dbReference type="ARBA" id="ARBA00023125"/>
    </source>
</evidence>
<dbReference type="GO" id="GO:0003677">
    <property type="term" value="F:DNA binding"/>
    <property type="evidence" value="ECO:0007669"/>
    <property type="project" value="UniProtKB-KW"/>
</dbReference>
<name>A0A1Q9CK66_SYMMI</name>
<dbReference type="OrthoDB" id="443990at2759"/>
<feature type="compositionally biased region" description="Pro residues" evidence="2">
    <location>
        <begin position="320"/>
        <end position="358"/>
    </location>
</feature>
<feature type="compositionally biased region" description="Basic and acidic residues" evidence="2">
    <location>
        <begin position="1228"/>
        <end position="1240"/>
    </location>
</feature>
<feature type="compositionally biased region" description="Pro residues" evidence="2">
    <location>
        <begin position="430"/>
        <end position="446"/>
    </location>
</feature>
<proteinExistence type="predicted"/>
<protein>
    <recommendedName>
        <fullName evidence="5">Core-binding (CB) domain-containing protein</fullName>
    </recommendedName>
</protein>
<dbReference type="Gene3D" id="1.10.150.130">
    <property type="match status" value="1"/>
</dbReference>
<feature type="region of interest" description="Disordered" evidence="2">
    <location>
        <begin position="421"/>
        <end position="496"/>
    </location>
</feature>
<keyword evidence="4" id="KW-1185">Reference proteome</keyword>
<feature type="compositionally biased region" description="Pro residues" evidence="2">
    <location>
        <begin position="478"/>
        <end position="490"/>
    </location>
</feature>
<feature type="compositionally biased region" description="Basic and acidic residues" evidence="2">
    <location>
        <begin position="375"/>
        <end position="389"/>
    </location>
</feature>
<feature type="compositionally biased region" description="Polar residues" evidence="2">
    <location>
        <begin position="304"/>
        <end position="313"/>
    </location>
</feature>
<evidence type="ECO:0008006" key="5">
    <source>
        <dbReference type="Google" id="ProtNLM"/>
    </source>
</evidence>
<keyword evidence="1" id="KW-0238">DNA-binding</keyword>
<feature type="compositionally biased region" description="Gly residues" evidence="2">
    <location>
        <begin position="280"/>
        <end position="292"/>
    </location>
</feature>
<dbReference type="InterPro" id="IPR010998">
    <property type="entry name" value="Integrase_recombinase_N"/>
</dbReference>
<sequence length="1336" mass="144850">MGLLRLLDGTAQLHCLRRFLQAWLYAHRLALQARTALHIAPRRPRRFDIFRYRYLLFTFKFWWRYCLRLRLAMHGIDLATLGEPEREASPCSQSSATPQSTTLAPMVFDGRIWFKLAQSMSYASLCALRCLSKAHAWRVRMALTRTATHVIGGRLALVWEFYSEIFIQLAPPLQRVVFAMPGAASPRVFASELPCTLVAGSAMGFAQLRPGQPRIGHSWVFSIDFITTDVSKFCCFSFRSCFSQRTALLSFALPRNGYKHGPQSLHAGSPGAACHRTAQLGGGEDGAIGGGAPRSPPDFIWTSPCKQVRQSTAHIAPPAGTVPPPKQCPAQVPPPPKEEPIPAPPKDPPTPRGPPPRDGTPHRERQAARGSADPAPHRQEARGSDDPAPHRQKPGHWTNKQGKGKGRQWADISDADEWDEIRSSDAAPSSAPPAQHPAPHPAPHPAQQPGNLDLGWAAFYKASPRQGPARPSKHSTGPHPPPFPGSPHRPAPLRASRHVHSDVKWIKELSNIDVVPCNAHAWACSATFLAVLNCRLAFMHPRRWAAQASQRQAESSAAAAPSLPAPPCIDLSTQNADPAWLPPSLPDTLDYGDASPATNHCADIAPTQLDSPCISVSSTEDVELVPPAPPTHSAVLLSLAASSKHPAHHTGAVCPSVPKALTHGPLPTVADLAIPPPVLRTSPARLAMYPSSCPAPSHLPNPAPQKRTRTSPPLHVGGLPVPPPPAAPLSLTQPQRQQAPAQPPHVATQPRTLPVAHLGPRLKPPCPRKVRVTRTRPSLELRAQHCGTHWSQLLFRLGSASLLFRSVSGTKDAAQHMLAVIRKFAPSTLERYLRIANQFLSFLEACDIAFSQVTLAAVLDYLDAARASRSQDLEIHRISATSAIKALRWFHKLSQWEQLTPAMQSPVIAAYCSQSTAKDRREAMPIPMALISAWEQRVCDPDAPLCTVLCLGAALLATHASLRFGDIQRVDFSSLSLTTAALHGVCFATKTTSQGQPFAVTISGITGRDASSCWPLHWLSALHQAASPFRAQDGDPDFLWFSTTPELKNLLELAPASYCTALLVLRWATLPWHPANPGLSALEASQLTLHSMKSTVLAAAAQLRLSKDIRLSQGHRRDSAALYSRNDTFDSLFAQRRLSLALSRGWRPQRSIARGGQAPIPEPPFALPPTEPLAELPAGAILQGPWSFFATRHESLQAALPVSNTHAPTRAPLSPPTSPRSPSFEPASHSDHCSDEEARMVELAALRRQSSTSSHASTSSLSSDVPEPDPSLTDKPLYACTGPWGCWRCLKPPDDSGVLRTACGLNLGLASFTSEEPPPPLCRHMACVIRRAGHLR</sequence>
<feature type="region of interest" description="Disordered" evidence="2">
    <location>
        <begin position="1202"/>
        <end position="1271"/>
    </location>
</feature>
<accession>A0A1Q9CK66</accession>
<reference evidence="3 4" key="1">
    <citation type="submission" date="2016-02" db="EMBL/GenBank/DDBJ databases">
        <title>Genome analysis of coral dinoflagellate symbionts highlights evolutionary adaptations to a symbiotic lifestyle.</title>
        <authorList>
            <person name="Aranda M."/>
            <person name="Li Y."/>
            <person name="Liew Y.J."/>
            <person name="Baumgarten S."/>
            <person name="Simakov O."/>
            <person name="Wilson M."/>
            <person name="Piel J."/>
            <person name="Ashoor H."/>
            <person name="Bougouffa S."/>
            <person name="Bajic V.B."/>
            <person name="Ryu T."/>
            <person name="Ravasi T."/>
            <person name="Bayer T."/>
            <person name="Micklem G."/>
            <person name="Kim H."/>
            <person name="Bhak J."/>
            <person name="Lajeunesse T.C."/>
            <person name="Voolstra C.R."/>
        </authorList>
    </citation>
    <scope>NUCLEOTIDE SEQUENCE [LARGE SCALE GENOMIC DNA]</scope>
    <source>
        <strain evidence="3 4">CCMP2467</strain>
    </source>
</reference>
<comment type="caution">
    <text evidence="3">The sequence shown here is derived from an EMBL/GenBank/DDBJ whole genome shotgun (WGS) entry which is preliminary data.</text>
</comment>
<dbReference type="Proteomes" id="UP000186817">
    <property type="component" value="Unassembled WGS sequence"/>
</dbReference>